<dbReference type="EMBL" id="AUND01000012">
    <property type="protein sequence ID" value="KEO54073.1"/>
    <property type="molecule type" value="Genomic_DNA"/>
</dbReference>
<organism evidence="1 2">
    <name type="scientific">Thioclava pacifica DSM 10166</name>
    <dbReference type="NCBI Taxonomy" id="1353537"/>
    <lineage>
        <taxon>Bacteria</taxon>
        <taxon>Pseudomonadati</taxon>
        <taxon>Pseudomonadota</taxon>
        <taxon>Alphaproteobacteria</taxon>
        <taxon>Rhodobacterales</taxon>
        <taxon>Paracoccaceae</taxon>
        <taxon>Thioclava</taxon>
    </lineage>
</organism>
<gene>
    <name evidence="1" type="ORF">TP2_03925</name>
</gene>
<reference evidence="1 2" key="1">
    <citation type="submission" date="2013-07" db="EMBL/GenBank/DDBJ databases">
        <title>Thioclava pacifica DSM 10166 Genome Sequencing.</title>
        <authorList>
            <person name="Lai Q."/>
            <person name="Shao Z."/>
        </authorList>
    </citation>
    <scope>NUCLEOTIDE SEQUENCE [LARGE SCALE GENOMIC DNA]</scope>
    <source>
        <strain evidence="1 2">DSM 10166</strain>
    </source>
</reference>
<keyword evidence="2" id="KW-1185">Reference proteome</keyword>
<dbReference type="STRING" id="1353537.TP2_03925"/>
<dbReference type="RefSeq" id="WP_157617060.1">
    <property type="nucleotide sequence ID" value="NZ_AUND01000012.1"/>
</dbReference>
<evidence type="ECO:0000313" key="1">
    <source>
        <dbReference type="EMBL" id="KEO54073.1"/>
    </source>
</evidence>
<evidence type="ECO:0000313" key="2">
    <source>
        <dbReference type="Proteomes" id="UP000027432"/>
    </source>
</evidence>
<accession>A0A074JET1</accession>
<sequence length="51" mass="5478">MRSDYPSEARGRRFFFLAALVSAFGIATWIAVADPLSGNESVETTLAVASK</sequence>
<name>A0A074JET1_9RHOB</name>
<proteinExistence type="predicted"/>
<comment type="caution">
    <text evidence="1">The sequence shown here is derived from an EMBL/GenBank/DDBJ whole genome shotgun (WGS) entry which is preliminary data.</text>
</comment>
<dbReference type="AlphaFoldDB" id="A0A074JET1"/>
<protein>
    <submittedName>
        <fullName evidence="1">Uncharacterized protein</fullName>
    </submittedName>
</protein>
<dbReference type="Proteomes" id="UP000027432">
    <property type="component" value="Unassembled WGS sequence"/>
</dbReference>